<gene>
    <name evidence="1" type="ORF">AAP_04913</name>
</gene>
<keyword evidence="2" id="KW-1185">Reference proteome</keyword>
<evidence type="ECO:0000313" key="1">
    <source>
        <dbReference type="EMBL" id="KZZ88590.1"/>
    </source>
</evidence>
<name>A0A166N9Z0_9EURO</name>
<dbReference type="EMBL" id="AZGZ01000025">
    <property type="protein sequence ID" value="KZZ88590.1"/>
    <property type="molecule type" value="Genomic_DNA"/>
</dbReference>
<dbReference type="AlphaFoldDB" id="A0A166N9Z0"/>
<dbReference type="GO" id="GO:0016538">
    <property type="term" value="F:cyclin-dependent protein serine/threonine kinase regulator activity"/>
    <property type="evidence" value="ECO:0007669"/>
    <property type="project" value="InterPro"/>
</dbReference>
<dbReference type="Proteomes" id="UP000242877">
    <property type="component" value="Unassembled WGS sequence"/>
</dbReference>
<dbReference type="PANTHER" id="PTHR10026">
    <property type="entry name" value="CYCLIN"/>
    <property type="match status" value="1"/>
</dbReference>
<dbReference type="InterPro" id="IPR043198">
    <property type="entry name" value="Cyclin/Ssn8"/>
</dbReference>
<dbReference type="InterPro" id="IPR036915">
    <property type="entry name" value="Cyclin-like_sf"/>
</dbReference>
<dbReference type="SUPFAM" id="SSF47954">
    <property type="entry name" value="Cyclin-like"/>
    <property type="match status" value="2"/>
</dbReference>
<reference evidence="1 2" key="1">
    <citation type="journal article" date="2016" name="Genome Biol. Evol.">
        <title>Divergent and convergent evolution of fungal pathogenicity.</title>
        <authorList>
            <person name="Shang Y."/>
            <person name="Xiao G."/>
            <person name="Zheng P."/>
            <person name="Cen K."/>
            <person name="Zhan S."/>
            <person name="Wang C."/>
        </authorList>
    </citation>
    <scope>NUCLEOTIDE SEQUENCE [LARGE SCALE GENOMIC DNA]</scope>
    <source>
        <strain evidence="1 2">ARSEF 7405</strain>
    </source>
</reference>
<evidence type="ECO:0000313" key="2">
    <source>
        <dbReference type="Proteomes" id="UP000242877"/>
    </source>
</evidence>
<organism evidence="1 2">
    <name type="scientific">Ascosphaera apis ARSEF 7405</name>
    <dbReference type="NCBI Taxonomy" id="392613"/>
    <lineage>
        <taxon>Eukaryota</taxon>
        <taxon>Fungi</taxon>
        <taxon>Dikarya</taxon>
        <taxon>Ascomycota</taxon>
        <taxon>Pezizomycotina</taxon>
        <taxon>Eurotiomycetes</taxon>
        <taxon>Eurotiomycetidae</taxon>
        <taxon>Onygenales</taxon>
        <taxon>Ascosphaeraceae</taxon>
        <taxon>Ascosphaera</taxon>
    </lineage>
</organism>
<dbReference type="Gene3D" id="1.10.472.10">
    <property type="entry name" value="Cyclin-like"/>
    <property type="match status" value="2"/>
</dbReference>
<dbReference type="OrthoDB" id="10264655at2759"/>
<accession>A0A166N9Z0</accession>
<sequence>MASTIPSDSLLPLANPLVTPLQLTHTSSSLDSIPIPLQSSIRYAAQRLTQAAGILLDLPQDVIAQAIVFFTRFWMGPEGGSLAVHSAKDISAAAIFLSAKTSFHPRSIRSILNVYTYLLSPTASPLDFVNPINYISARTTEPDSGRFYLTDDASYAESHTLKMSEMYLLRGLGFNLHVTLPYAVALTYLQTMNHLSTTRLTARVIAHLNTALLSPQLVYLTHQANALAVAAIYLSAREVGVKLVEGNWWEVFDVSREELGFLVVAMQSMDGFAKREKEMWIGRGQPVPLTVVQLEAYLKEEQTLERVKEGEYEEGEAQLVG</sequence>
<dbReference type="GO" id="GO:0006357">
    <property type="term" value="P:regulation of transcription by RNA polymerase II"/>
    <property type="evidence" value="ECO:0007669"/>
    <property type="project" value="InterPro"/>
</dbReference>
<protein>
    <submittedName>
        <fullName evidence="1">Cyclin domain-containing protein</fullName>
    </submittedName>
</protein>
<proteinExistence type="predicted"/>
<dbReference type="VEuPathDB" id="FungiDB:AAP_04913"/>
<comment type="caution">
    <text evidence="1">The sequence shown here is derived from an EMBL/GenBank/DDBJ whole genome shotgun (WGS) entry which is preliminary data.</text>
</comment>